<evidence type="ECO:0000313" key="2">
    <source>
        <dbReference type="Proteomes" id="UP000828390"/>
    </source>
</evidence>
<evidence type="ECO:0000313" key="1">
    <source>
        <dbReference type="EMBL" id="KAH3689080.1"/>
    </source>
</evidence>
<dbReference type="EMBL" id="JAIWYP010000153">
    <property type="protein sequence ID" value="KAH3689080.1"/>
    <property type="molecule type" value="Genomic_DNA"/>
</dbReference>
<keyword evidence="2" id="KW-1185">Reference proteome</keyword>
<accession>A0A9D4BBX3</accession>
<comment type="caution">
    <text evidence="1">The sequence shown here is derived from an EMBL/GenBank/DDBJ whole genome shotgun (WGS) entry which is preliminary data.</text>
</comment>
<gene>
    <name evidence="1" type="ORF">DPMN_190826</name>
</gene>
<reference evidence="1" key="2">
    <citation type="submission" date="2020-11" db="EMBL/GenBank/DDBJ databases">
        <authorList>
            <person name="McCartney M.A."/>
            <person name="Auch B."/>
            <person name="Kono T."/>
            <person name="Mallez S."/>
            <person name="Becker A."/>
            <person name="Gohl D.M."/>
            <person name="Silverstein K.A.T."/>
            <person name="Koren S."/>
            <person name="Bechman K.B."/>
            <person name="Herman A."/>
            <person name="Abrahante J.E."/>
            <person name="Garbe J."/>
        </authorList>
    </citation>
    <scope>NUCLEOTIDE SEQUENCE</scope>
    <source>
        <strain evidence="1">Duluth1</strain>
        <tissue evidence="1">Whole animal</tissue>
    </source>
</reference>
<proteinExistence type="predicted"/>
<organism evidence="1 2">
    <name type="scientific">Dreissena polymorpha</name>
    <name type="common">Zebra mussel</name>
    <name type="synonym">Mytilus polymorpha</name>
    <dbReference type="NCBI Taxonomy" id="45954"/>
    <lineage>
        <taxon>Eukaryota</taxon>
        <taxon>Metazoa</taxon>
        <taxon>Spiralia</taxon>
        <taxon>Lophotrochozoa</taxon>
        <taxon>Mollusca</taxon>
        <taxon>Bivalvia</taxon>
        <taxon>Autobranchia</taxon>
        <taxon>Heteroconchia</taxon>
        <taxon>Euheterodonta</taxon>
        <taxon>Imparidentia</taxon>
        <taxon>Neoheterodontei</taxon>
        <taxon>Myida</taxon>
        <taxon>Dreissenoidea</taxon>
        <taxon>Dreissenidae</taxon>
        <taxon>Dreissena</taxon>
    </lineage>
</organism>
<dbReference type="AlphaFoldDB" id="A0A9D4BBX3"/>
<sequence>KDGGTIPGSKHVGFDDLWAPDCTLKPTEDLRHVQALQTCHVAGLPSDDIDVTDDVKVAASDVSGTAI</sequence>
<name>A0A9D4BBX3_DREPO</name>
<dbReference type="Proteomes" id="UP000828390">
    <property type="component" value="Unassembled WGS sequence"/>
</dbReference>
<reference evidence="1" key="1">
    <citation type="journal article" date="2019" name="bioRxiv">
        <title>The Genome of the Zebra Mussel, Dreissena polymorpha: A Resource for Invasive Species Research.</title>
        <authorList>
            <person name="McCartney M.A."/>
            <person name="Auch B."/>
            <person name="Kono T."/>
            <person name="Mallez S."/>
            <person name="Zhang Y."/>
            <person name="Obille A."/>
            <person name="Becker A."/>
            <person name="Abrahante J.E."/>
            <person name="Garbe J."/>
            <person name="Badalamenti J.P."/>
            <person name="Herman A."/>
            <person name="Mangelson H."/>
            <person name="Liachko I."/>
            <person name="Sullivan S."/>
            <person name="Sone E.D."/>
            <person name="Koren S."/>
            <person name="Silverstein K.A.T."/>
            <person name="Beckman K.B."/>
            <person name="Gohl D.M."/>
        </authorList>
    </citation>
    <scope>NUCLEOTIDE SEQUENCE</scope>
    <source>
        <strain evidence="1">Duluth1</strain>
        <tissue evidence="1">Whole animal</tissue>
    </source>
</reference>
<protein>
    <submittedName>
        <fullName evidence="1">Uncharacterized protein</fullName>
    </submittedName>
</protein>
<feature type="non-terminal residue" evidence="1">
    <location>
        <position position="1"/>
    </location>
</feature>